<dbReference type="Gene3D" id="1.25.40.90">
    <property type="match status" value="1"/>
</dbReference>
<dbReference type="GO" id="GO:0043130">
    <property type="term" value="F:ubiquitin binding"/>
    <property type="evidence" value="ECO:0007669"/>
    <property type="project" value="InterPro"/>
</dbReference>
<evidence type="ECO:0000259" key="2">
    <source>
        <dbReference type="PROSITE" id="PS50179"/>
    </source>
</evidence>
<dbReference type="SUPFAM" id="SSF48464">
    <property type="entry name" value="ENTH/VHS domain"/>
    <property type="match status" value="1"/>
</dbReference>
<protein>
    <recommendedName>
        <fullName evidence="2">VHS domain-containing protein</fullName>
    </recommendedName>
</protein>
<dbReference type="GO" id="GO:0030479">
    <property type="term" value="C:actin cortical patch"/>
    <property type="evidence" value="ECO:0007669"/>
    <property type="project" value="TreeGrafter"/>
</dbReference>
<feature type="region of interest" description="Disordered" evidence="1">
    <location>
        <begin position="213"/>
        <end position="269"/>
    </location>
</feature>
<dbReference type="Proteomes" id="UP000629468">
    <property type="component" value="Unassembled WGS sequence"/>
</dbReference>
<evidence type="ECO:0000313" key="4">
    <source>
        <dbReference type="Proteomes" id="UP000629468"/>
    </source>
</evidence>
<dbReference type="GO" id="GO:0051666">
    <property type="term" value="P:actin cortical patch localization"/>
    <property type="evidence" value="ECO:0007669"/>
    <property type="project" value="TreeGrafter"/>
</dbReference>
<dbReference type="CDD" id="cd16980">
    <property type="entry name" value="VHS_Lsb5"/>
    <property type="match status" value="1"/>
</dbReference>
<dbReference type="GO" id="GO:0035091">
    <property type="term" value="F:phosphatidylinositol binding"/>
    <property type="evidence" value="ECO:0007669"/>
    <property type="project" value="InterPro"/>
</dbReference>
<dbReference type="SUPFAM" id="SSF89009">
    <property type="entry name" value="GAT-like domain"/>
    <property type="match status" value="1"/>
</dbReference>
<name>A0A8H7EUB9_AGABI</name>
<dbReference type="PANTHER" id="PTHR47789:SF2">
    <property type="entry name" value="VHS DOMAIN-CONTAINING PROTEIN"/>
    <property type="match status" value="1"/>
</dbReference>
<dbReference type="GO" id="GO:0007034">
    <property type="term" value="P:vacuolar transport"/>
    <property type="evidence" value="ECO:0007669"/>
    <property type="project" value="UniProtKB-ARBA"/>
</dbReference>
<reference evidence="3 4" key="1">
    <citation type="journal article" name="Sci. Rep.">
        <title>Telomere-to-telomere assembled and centromere annotated genomes of the two main subspecies of the button mushroom Agaricus bisporus reveal especially polymorphic chromosome ends.</title>
        <authorList>
            <person name="Sonnenberg A.S.M."/>
            <person name="Sedaghat-Telgerd N."/>
            <person name="Lavrijssen B."/>
            <person name="Ohm R.A."/>
            <person name="Hendrickx P.M."/>
            <person name="Scholtmeijer K."/>
            <person name="Baars J.J.P."/>
            <person name="van Peer A."/>
        </authorList>
    </citation>
    <scope>NUCLEOTIDE SEQUENCE [LARGE SCALE GENOMIC DNA]</scope>
    <source>
        <strain evidence="3 4">H119_p4</strain>
    </source>
</reference>
<organism evidence="3 4">
    <name type="scientific">Agaricus bisporus var. burnettii</name>
    <dbReference type="NCBI Taxonomy" id="192524"/>
    <lineage>
        <taxon>Eukaryota</taxon>
        <taxon>Fungi</taxon>
        <taxon>Dikarya</taxon>
        <taxon>Basidiomycota</taxon>
        <taxon>Agaricomycotina</taxon>
        <taxon>Agaricomycetes</taxon>
        <taxon>Agaricomycetidae</taxon>
        <taxon>Agaricales</taxon>
        <taxon>Agaricineae</taxon>
        <taxon>Agaricaceae</taxon>
        <taxon>Agaricus</taxon>
    </lineage>
</organism>
<dbReference type="EMBL" id="JABXXO010000016">
    <property type="protein sequence ID" value="KAF7759758.1"/>
    <property type="molecule type" value="Genomic_DNA"/>
</dbReference>
<proteinExistence type="predicted"/>
<dbReference type="InterPro" id="IPR002014">
    <property type="entry name" value="VHS_dom"/>
</dbReference>
<dbReference type="InterPro" id="IPR008942">
    <property type="entry name" value="ENTH_VHS"/>
</dbReference>
<feature type="compositionally biased region" description="Basic and acidic residues" evidence="1">
    <location>
        <begin position="519"/>
        <end position="536"/>
    </location>
</feature>
<evidence type="ECO:0000256" key="1">
    <source>
        <dbReference type="SAM" id="MobiDB-lite"/>
    </source>
</evidence>
<dbReference type="PANTHER" id="PTHR47789">
    <property type="entry name" value="LAS SEVENTEEN-BINDING PROTEIN 5"/>
    <property type="match status" value="1"/>
</dbReference>
<dbReference type="Gene3D" id="1.20.58.160">
    <property type="match status" value="1"/>
</dbReference>
<feature type="region of interest" description="Disordered" evidence="1">
    <location>
        <begin position="408"/>
        <end position="545"/>
    </location>
</feature>
<dbReference type="AlphaFoldDB" id="A0A8H7EUB9"/>
<feature type="compositionally biased region" description="Polar residues" evidence="1">
    <location>
        <begin position="424"/>
        <end position="435"/>
    </location>
</feature>
<feature type="compositionally biased region" description="Low complexity" evidence="1">
    <location>
        <begin position="414"/>
        <end position="423"/>
    </location>
</feature>
<dbReference type="GO" id="GO:0007015">
    <property type="term" value="P:actin filament organization"/>
    <property type="evidence" value="ECO:0007669"/>
    <property type="project" value="InterPro"/>
</dbReference>
<feature type="domain" description="VHS" evidence="2">
    <location>
        <begin position="87"/>
        <end position="210"/>
    </location>
</feature>
<feature type="compositionally biased region" description="Pro residues" evidence="1">
    <location>
        <begin position="453"/>
        <end position="469"/>
    </location>
</feature>
<dbReference type="PROSITE" id="PS50179">
    <property type="entry name" value="VHS"/>
    <property type="match status" value="1"/>
</dbReference>
<dbReference type="CDD" id="cd21383">
    <property type="entry name" value="GAT_GGA_Tom1-like"/>
    <property type="match status" value="1"/>
</dbReference>
<dbReference type="GO" id="GO:0006897">
    <property type="term" value="P:endocytosis"/>
    <property type="evidence" value="ECO:0007669"/>
    <property type="project" value="InterPro"/>
</dbReference>
<dbReference type="InterPro" id="IPR045007">
    <property type="entry name" value="LSB5"/>
</dbReference>
<accession>A0A8H7EUB9</accession>
<feature type="compositionally biased region" description="Pro residues" evidence="1">
    <location>
        <begin position="244"/>
        <end position="260"/>
    </location>
</feature>
<sequence>MRRLFKAKTLKPKDEPIPTPIYLQHASQPVAPRILSALDAPPAPILDASEDGLSSLDMPLHRKTFWSRDRSNDHHDPLTADLTKMIAYLTATGCQDSSLVSDVCYRASQNDASAKEAIRVLRREFKYGEPPGQLSAARLWAVMLHNCSDLFIFHSTSRKFLDTVHDLLTNPKTSPVVRERLLDVIAAAAFATQSKKNDRDGFRALWRRVKPADKPDEGMPLSDDDTMLNPPLPHRTSPSAISTPEPPFQSLPPSPQIPPPLRHKNRKSPTRNRIIPHEEDVKRLLQECKIGQGNATLLSQALFHAKLESFKKDTVIREFYRKCRASHELLVTQIPWATAEAEKSIIAKEQESSTKEEHLLASILAAHGELVEVLNQYEDLSRVALERKVEHRSLREVRMEVLEPPIYGDRRSRSSSLSARTPSPQLQRNRTESVTGSLAPPPSAPCGPRSPNHFPPARTPSPQPPPTSPPSNESEEELDAPRQLSAKALGKQRAVDIDSSDPYQQQQQPDTNDSYYDVSTERRNSHSFDESDREDPQNELPWHRPTHYVYDAAAERNAQRERQTRLVNGVH</sequence>
<comment type="caution">
    <text evidence="3">The sequence shown here is derived from an EMBL/GenBank/DDBJ whole genome shotgun (WGS) entry which is preliminary data.</text>
</comment>
<dbReference type="InterPro" id="IPR038425">
    <property type="entry name" value="GAT_sf"/>
</dbReference>
<dbReference type="Pfam" id="PF00790">
    <property type="entry name" value="VHS"/>
    <property type="match status" value="1"/>
</dbReference>
<evidence type="ECO:0000313" key="3">
    <source>
        <dbReference type="EMBL" id="KAF7759758.1"/>
    </source>
</evidence>
<gene>
    <name evidence="3" type="ORF">Agabi119p4_11453</name>
</gene>